<dbReference type="SUPFAM" id="SSF53383">
    <property type="entry name" value="PLP-dependent transferases"/>
    <property type="match status" value="1"/>
</dbReference>
<dbReference type="EMBL" id="JABZFV010000056">
    <property type="protein sequence ID" value="MBF0934717.1"/>
    <property type="molecule type" value="Genomic_DNA"/>
</dbReference>
<evidence type="ECO:0000256" key="2">
    <source>
        <dbReference type="ARBA" id="ARBA00006490"/>
    </source>
</evidence>
<keyword evidence="5" id="KW-0663">Pyridoxal phosphate</keyword>
<dbReference type="Gene3D" id="3.40.640.10">
    <property type="entry name" value="Type I PLP-dependent aspartate aminotransferase-like (Major domain)"/>
    <property type="match status" value="1"/>
</dbReference>
<keyword evidence="6" id="KW-0408">Iron</keyword>
<dbReference type="InterPro" id="IPR000192">
    <property type="entry name" value="Aminotrans_V_dom"/>
</dbReference>
<dbReference type="GO" id="GO:0046872">
    <property type="term" value="F:metal ion binding"/>
    <property type="evidence" value="ECO:0007669"/>
    <property type="project" value="UniProtKB-KW"/>
</dbReference>
<keyword evidence="7" id="KW-0411">Iron-sulfur</keyword>
<evidence type="ECO:0000256" key="6">
    <source>
        <dbReference type="ARBA" id="ARBA00023004"/>
    </source>
</evidence>
<protein>
    <submittedName>
        <fullName evidence="10">Cysteine desulfurase</fullName>
    </submittedName>
</protein>
<evidence type="ECO:0000313" key="10">
    <source>
        <dbReference type="EMBL" id="MBF0934717.1"/>
    </source>
</evidence>
<organism evidence="10 11">
    <name type="scientific">Abiotrophia defectiva</name>
    <name type="common">Streptococcus defectivus</name>
    <dbReference type="NCBI Taxonomy" id="46125"/>
    <lineage>
        <taxon>Bacteria</taxon>
        <taxon>Bacillati</taxon>
        <taxon>Bacillota</taxon>
        <taxon>Bacilli</taxon>
        <taxon>Lactobacillales</taxon>
        <taxon>Aerococcaceae</taxon>
        <taxon>Abiotrophia</taxon>
    </lineage>
</organism>
<gene>
    <name evidence="10" type="ORF">HXK00_03605</name>
</gene>
<dbReference type="PANTHER" id="PTHR11601">
    <property type="entry name" value="CYSTEINE DESULFURYLASE FAMILY MEMBER"/>
    <property type="match status" value="1"/>
</dbReference>
<dbReference type="Pfam" id="PF00266">
    <property type="entry name" value="Aminotran_5"/>
    <property type="match status" value="1"/>
</dbReference>
<feature type="domain" description="Aminotransferase class V" evidence="9">
    <location>
        <begin position="3"/>
        <end position="373"/>
    </location>
</feature>
<dbReference type="PIRSF" id="PIRSF005572">
    <property type="entry name" value="NifS"/>
    <property type="match status" value="1"/>
</dbReference>
<dbReference type="InterPro" id="IPR015421">
    <property type="entry name" value="PyrdxlP-dep_Trfase_major"/>
</dbReference>
<evidence type="ECO:0000256" key="1">
    <source>
        <dbReference type="ARBA" id="ARBA00001933"/>
    </source>
</evidence>
<evidence type="ECO:0000259" key="9">
    <source>
        <dbReference type="Pfam" id="PF00266"/>
    </source>
</evidence>
<dbReference type="AlphaFoldDB" id="A0A929QTQ0"/>
<dbReference type="InterPro" id="IPR015424">
    <property type="entry name" value="PyrdxlP-dep_Trfase"/>
</dbReference>
<evidence type="ECO:0000256" key="5">
    <source>
        <dbReference type="ARBA" id="ARBA00022898"/>
    </source>
</evidence>
<dbReference type="GO" id="GO:0051536">
    <property type="term" value="F:iron-sulfur cluster binding"/>
    <property type="evidence" value="ECO:0007669"/>
    <property type="project" value="UniProtKB-KW"/>
</dbReference>
<evidence type="ECO:0000313" key="11">
    <source>
        <dbReference type="Proteomes" id="UP000757900"/>
    </source>
</evidence>
<dbReference type="Gene3D" id="3.90.1150.10">
    <property type="entry name" value="Aspartate Aminotransferase, domain 1"/>
    <property type="match status" value="1"/>
</dbReference>
<evidence type="ECO:0000256" key="4">
    <source>
        <dbReference type="ARBA" id="ARBA00022723"/>
    </source>
</evidence>
<evidence type="ECO:0000256" key="3">
    <source>
        <dbReference type="ARBA" id="ARBA00022679"/>
    </source>
</evidence>
<dbReference type="InterPro" id="IPR015422">
    <property type="entry name" value="PyrdxlP-dep_Trfase_small"/>
</dbReference>
<accession>A0A929QTQ0</accession>
<evidence type="ECO:0000256" key="8">
    <source>
        <dbReference type="ARBA" id="ARBA00050776"/>
    </source>
</evidence>
<keyword evidence="3" id="KW-0808">Transferase</keyword>
<reference evidence="10" key="1">
    <citation type="submission" date="2020-04" db="EMBL/GenBank/DDBJ databases">
        <title>Deep metagenomics examines the oral microbiome during advanced dental caries in children, revealing novel taxa and co-occurrences with host molecules.</title>
        <authorList>
            <person name="Baker J.L."/>
            <person name="Morton J.T."/>
            <person name="Dinis M."/>
            <person name="Alvarez R."/>
            <person name="Tran N.C."/>
            <person name="Knight R."/>
            <person name="Edlund A."/>
        </authorList>
    </citation>
    <scope>NUCLEOTIDE SEQUENCE</scope>
    <source>
        <strain evidence="10">JCVI_23_bin.16</strain>
    </source>
</reference>
<comment type="catalytic activity">
    <reaction evidence="8">
        <text>(sulfur carrier)-H + L-cysteine = (sulfur carrier)-SH + L-alanine</text>
        <dbReference type="Rhea" id="RHEA:43892"/>
        <dbReference type="Rhea" id="RHEA-COMP:14737"/>
        <dbReference type="Rhea" id="RHEA-COMP:14739"/>
        <dbReference type="ChEBI" id="CHEBI:29917"/>
        <dbReference type="ChEBI" id="CHEBI:35235"/>
        <dbReference type="ChEBI" id="CHEBI:57972"/>
        <dbReference type="ChEBI" id="CHEBI:64428"/>
        <dbReference type="EC" id="2.8.1.7"/>
    </reaction>
</comment>
<dbReference type="PANTHER" id="PTHR11601:SF34">
    <property type="entry name" value="CYSTEINE DESULFURASE"/>
    <property type="match status" value="1"/>
</dbReference>
<evidence type="ECO:0000256" key="7">
    <source>
        <dbReference type="ARBA" id="ARBA00023014"/>
    </source>
</evidence>
<comment type="caution">
    <text evidence="10">The sequence shown here is derived from an EMBL/GenBank/DDBJ whole genome shotgun (WGS) entry which is preliminary data.</text>
</comment>
<comment type="similarity">
    <text evidence="2">Belongs to the class-V pyridoxal-phosphate-dependent aminotransferase family. NifS/IscS subfamily.</text>
</comment>
<dbReference type="Proteomes" id="UP000757900">
    <property type="component" value="Unassembled WGS sequence"/>
</dbReference>
<name>A0A929QTQ0_ABIDE</name>
<keyword evidence="4" id="KW-0479">Metal-binding</keyword>
<dbReference type="InterPro" id="IPR016454">
    <property type="entry name" value="Cysteine_dSase"/>
</dbReference>
<proteinExistence type="inferred from homology"/>
<comment type="cofactor">
    <cofactor evidence="1">
        <name>pyridoxal 5'-phosphate</name>
        <dbReference type="ChEBI" id="CHEBI:597326"/>
    </cofactor>
</comment>
<dbReference type="Gene3D" id="1.10.260.50">
    <property type="match status" value="1"/>
</dbReference>
<dbReference type="GO" id="GO:0031071">
    <property type="term" value="F:cysteine desulfurase activity"/>
    <property type="evidence" value="ECO:0007669"/>
    <property type="project" value="UniProtKB-EC"/>
</dbReference>
<sequence>MAIYLDYAATTPVRPEVVETITSSLSQLYGNPSSTYQLGKSAKYALNQARESIAQDLGLASASCLYFTSGATEANNWAIWSQAQNTLAAGKARHIVALAVEHPSVDLALKRLEEQGWVISWIQPQNGGSDQDLIDQFLMASQEDTSGWVAMAVNNEVGAIYPIPGLAQEARQRGYFFHVDLVQGITKLPWQLDQIATSWTLSGHKLGGPKGIGLLYFQAWQGQPGLQPYLVGGGQEAGMRAGTENLAYIQGLAQAIQLSLAEAEQRQAHLANLEAYFLEELTRAGIDYQVNRPQAHHLPGFLNLWLKGLKASQVLIHLDLAQIYVSAGSACSAGSLEPSRVLKGYYPDQEDRQRESIRLTMGLGLTQADLDQVVKQLGLLKARQQK</sequence>